<dbReference type="SUPFAM" id="SSF111331">
    <property type="entry name" value="NAD kinase/diacylglycerol kinase-like"/>
    <property type="match status" value="1"/>
</dbReference>
<protein>
    <recommendedName>
        <fullName evidence="9">NAD(+) kinase</fullName>
    </recommendedName>
</protein>
<dbReference type="InterPro" id="IPR002504">
    <property type="entry name" value="NADK"/>
</dbReference>
<evidence type="ECO:0000256" key="7">
    <source>
        <dbReference type="ARBA" id="ARBA00023027"/>
    </source>
</evidence>
<dbReference type="GO" id="GO:0019674">
    <property type="term" value="P:NAD+ metabolic process"/>
    <property type="evidence" value="ECO:0007669"/>
    <property type="project" value="InterPro"/>
</dbReference>
<dbReference type="HAMAP" id="MF_00361">
    <property type="entry name" value="NAD_kinase"/>
    <property type="match status" value="1"/>
</dbReference>
<evidence type="ECO:0000313" key="8">
    <source>
        <dbReference type="EMBL" id="CAE0364020.1"/>
    </source>
</evidence>
<keyword evidence="3" id="KW-0547">Nucleotide-binding</keyword>
<keyword evidence="4" id="KW-0418">Kinase</keyword>
<name>A0A7S3JT17_9STRA</name>
<evidence type="ECO:0000256" key="3">
    <source>
        <dbReference type="ARBA" id="ARBA00022741"/>
    </source>
</evidence>
<accession>A0A7S3JT17</accession>
<keyword evidence="7" id="KW-0520">NAD</keyword>
<dbReference type="InterPro" id="IPR016064">
    <property type="entry name" value="NAD/diacylglycerol_kinase_sf"/>
</dbReference>
<keyword evidence="2" id="KW-0808">Transferase</keyword>
<dbReference type="InterPro" id="IPR017437">
    <property type="entry name" value="ATP-NAD_kinase_PpnK-typ_C"/>
</dbReference>
<evidence type="ECO:0000256" key="5">
    <source>
        <dbReference type="ARBA" id="ARBA00022840"/>
    </source>
</evidence>
<gene>
    <name evidence="8" type="ORF">ALAG00032_LOCUS4761</name>
</gene>
<reference evidence="8" key="1">
    <citation type="submission" date="2021-01" db="EMBL/GenBank/DDBJ databases">
        <authorList>
            <person name="Corre E."/>
            <person name="Pelletier E."/>
            <person name="Niang G."/>
            <person name="Scheremetjew M."/>
            <person name="Finn R."/>
            <person name="Kale V."/>
            <person name="Holt S."/>
            <person name="Cochrane G."/>
            <person name="Meng A."/>
            <person name="Brown T."/>
            <person name="Cohen L."/>
        </authorList>
    </citation>
    <scope>NUCLEOTIDE SEQUENCE</scope>
    <source>
        <strain evidence="8">CCMP1510</strain>
    </source>
</reference>
<dbReference type="Pfam" id="PF20143">
    <property type="entry name" value="NAD_kinase_C"/>
    <property type="match status" value="1"/>
</dbReference>
<keyword evidence="6" id="KW-0521">NADP</keyword>
<evidence type="ECO:0008006" key="9">
    <source>
        <dbReference type="Google" id="ProtNLM"/>
    </source>
</evidence>
<dbReference type="FunFam" id="2.60.200.30:FF:000009">
    <property type="entry name" value="Poly(P)/ATP NAD kinase"/>
    <property type="match status" value="1"/>
</dbReference>
<dbReference type="PANTHER" id="PTHR20275">
    <property type="entry name" value="NAD KINASE"/>
    <property type="match status" value="1"/>
</dbReference>
<evidence type="ECO:0000256" key="1">
    <source>
        <dbReference type="ARBA" id="ARBA00010995"/>
    </source>
</evidence>
<evidence type="ECO:0000256" key="6">
    <source>
        <dbReference type="ARBA" id="ARBA00022857"/>
    </source>
</evidence>
<sequence>MLVAFLLLASTAICLIPVPHNSLNDRRLLLRRRSYTGDSTEMNNGVEKEFSRYANTSQPPWYFKRSHRETSLFSAEDEKQNTRKSESVAFAEKDGNSEVRCVVASQHFLVWRRRPQSVLILAKQDAPDADLTLAAEFAKAVTDAGSQVWLAQPLYGKIFNALEAMGTHAHLWRSKADVWNTYDSITPVERTQRPDVVATLGGDGLLLYANALFQDTSPPPIVAIAAGSMGFLAPFDADRNDFHSRIEPLLRSETNPILPPNPWPVSLRMRLRCILREEEEGISQDYTRDSNFTQFSLDDQERQSGIIDTTNQLVVAVHECLNEVVIDRGTSRFLSAVQCCCNGQVLTTIQADGCIVSTPTGSTAYSMSAGGPMLHPSSPCMLLTPICPHSLSFRPIVFPDSAQLIFRVDPRARGDAWITLDGRTKLRMKRGSTLEVIASPLPLPTLLRYGNTADWFDALQKSLLFNTRPLQKPYIGE</sequence>
<dbReference type="Gene3D" id="3.40.50.10330">
    <property type="entry name" value="Probable inorganic polyphosphate/atp-NAD kinase, domain 1"/>
    <property type="match status" value="1"/>
</dbReference>
<comment type="similarity">
    <text evidence="1">Belongs to the NAD kinase family.</text>
</comment>
<organism evidence="8">
    <name type="scientific">Aureoumbra lagunensis</name>
    <dbReference type="NCBI Taxonomy" id="44058"/>
    <lineage>
        <taxon>Eukaryota</taxon>
        <taxon>Sar</taxon>
        <taxon>Stramenopiles</taxon>
        <taxon>Ochrophyta</taxon>
        <taxon>Pelagophyceae</taxon>
        <taxon>Pelagomonadales</taxon>
        <taxon>Aureoumbra</taxon>
    </lineage>
</organism>
<dbReference type="Pfam" id="PF01513">
    <property type="entry name" value="NAD_kinase"/>
    <property type="match status" value="1"/>
</dbReference>
<keyword evidence="5" id="KW-0067">ATP-binding</keyword>
<dbReference type="PANTHER" id="PTHR20275:SF0">
    <property type="entry name" value="NAD KINASE"/>
    <property type="match status" value="1"/>
</dbReference>
<dbReference type="InterPro" id="IPR017438">
    <property type="entry name" value="ATP-NAD_kinase_N"/>
</dbReference>
<evidence type="ECO:0000256" key="2">
    <source>
        <dbReference type="ARBA" id="ARBA00022679"/>
    </source>
</evidence>
<dbReference type="GO" id="GO:0006741">
    <property type="term" value="P:NADP+ biosynthetic process"/>
    <property type="evidence" value="ECO:0007669"/>
    <property type="project" value="InterPro"/>
</dbReference>
<dbReference type="EMBL" id="HBIJ01006776">
    <property type="protein sequence ID" value="CAE0364020.1"/>
    <property type="molecule type" value="Transcribed_RNA"/>
</dbReference>
<dbReference type="Gene3D" id="2.60.200.30">
    <property type="entry name" value="Probable inorganic polyphosphate/atp-NAD kinase, domain 2"/>
    <property type="match status" value="1"/>
</dbReference>
<evidence type="ECO:0000256" key="4">
    <source>
        <dbReference type="ARBA" id="ARBA00022777"/>
    </source>
</evidence>
<dbReference type="AlphaFoldDB" id="A0A7S3JT17"/>
<dbReference type="GO" id="GO:0005524">
    <property type="term" value="F:ATP binding"/>
    <property type="evidence" value="ECO:0007669"/>
    <property type="project" value="UniProtKB-KW"/>
</dbReference>
<proteinExistence type="inferred from homology"/>
<dbReference type="GO" id="GO:0003951">
    <property type="term" value="F:NAD+ kinase activity"/>
    <property type="evidence" value="ECO:0007669"/>
    <property type="project" value="InterPro"/>
</dbReference>